<evidence type="ECO:0000313" key="1">
    <source>
        <dbReference type="EMBL" id="HCO27387.1"/>
    </source>
</evidence>
<sequence>MNRYQEHWWHQAKSDHEAFLLLKSAGIAQCHTLHYLQMVTEKIAKAYFWRSGSPPPRSHAGFVHFLRFLGQIRQTDRERIATIFTFTNYNQFQNWLRSVLPIAYDLERISPALANNGPNTEYPWPHATPSSAPVNHDFSVWKYLTKGQGRDLMRLIQIAVNRFPEYADT</sequence>
<organism evidence="1 2">
    <name type="scientific">Gimesia maris</name>
    <dbReference type="NCBI Taxonomy" id="122"/>
    <lineage>
        <taxon>Bacteria</taxon>
        <taxon>Pseudomonadati</taxon>
        <taxon>Planctomycetota</taxon>
        <taxon>Planctomycetia</taxon>
        <taxon>Planctomycetales</taxon>
        <taxon>Planctomycetaceae</taxon>
        <taxon>Gimesia</taxon>
    </lineage>
</organism>
<comment type="caution">
    <text evidence="1">The sequence shown here is derived from an EMBL/GenBank/DDBJ whole genome shotgun (WGS) entry which is preliminary data.</text>
</comment>
<reference evidence="1 2" key="1">
    <citation type="journal article" date="2018" name="Nat. Biotechnol.">
        <title>A standardized bacterial taxonomy based on genome phylogeny substantially revises the tree of life.</title>
        <authorList>
            <person name="Parks D.H."/>
            <person name="Chuvochina M."/>
            <person name="Waite D.W."/>
            <person name="Rinke C."/>
            <person name="Skarshewski A."/>
            <person name="Chaumeil P.A."/>
            <person name="Hugenholtz P."/>
        </authorList>
    </citation>
    <scope>NUCLEOTIDE SEQUENCE [LARGE SCALE GENOMIC DNA]</scope>
    <source>
        <strain evidence="1">UBA9375</strain>
    </source>
</reference>
<dbReference type="Proteomes" id="UP000263642">
    <property type="component" value="Unassembled WGS sequence"/>
</dbReference>
<evidence type="ECO:0000313" key="2">
    <source>
        <dbReference type="Proteomes" id="UP000263642"/>
    </source>
</evidence>
<name>A0A3D3RH69_9PLAN</name>
<evidence type="ECO:0008006" key="3">
    <source>
        <dbReference type="Google" id="ProtNLM"/>
    </source>
</evidence>
<dbReference type="AlphaFoldDB" id="A0A3D3RH69"/>
<proteinExistence type="predicted"/>
<accession>A0A3D3RH69</accession>
<gene>
    <name evidence="1" type="ORF">DIT97_31925</name>
</gene>
<dbReference type="EMBL" id="DQAY01000197">
    <property type="protein sequence ID" value="HCO27387.1"/>
    <property type="molecule type" value="Genomic_DNA"/>
</dbReference>
<protein>
    <recommendedName>
        <fullName evidence="3">HEPN domain-containing protein</fullName>
    </recommendedName>
</protein>